<accession>A0A1E3QAK5</accession>
<protein>
    <submittedName>
        <fullName evidence="1">Uncharacterized protein</fullName>
    </submittedName>
</protein>
<sequence length="101" mass="11601">MMQSLCRSEKDGERDRAEVISSQFSHTLFAVGERIQEDAKRSAQSVRTQHLKRGNELTQLKGSLCLKVIVEELDALRHIGDDDPDRIDEHNEQCGCLFFRK</sequence>
<gene>
    <name evidence="1" type="ORF">LIPSTDRAFT_227697</name>
</gene>
<organism evidence="1 2">
    <name type="scientific">Lipomyces starkeyi NRRL Y-11557</name>
    <dbReference type="NCBI Taxonomy" id="675824"/>
    <lineage>
        <taxon>Eukaryota</taxon>
        <taxon>Fungi</taxon>
        <taxon>Dikarya</taxon>
        <taxon>Ascomycota</taxon>
        <taxon>Saccharomycotina</taxon>
        <taxon>Lipomycetes</taxon>
        <taxon>Lipomycetales</taxon>
        <taxon>Lipomycetaceae</taxon>
        <taxon>Lipomyces</taxon>
    </lineage>
</organism>
<reference evidence="1 2" key="1">
    <citation type="journal article" date="2016" name="Proc. Natl. Acad. Sci. U.S.A.">
        <title>Comparative genomics of biotechnologically important yeasts.</title>
        <authorList>
            <person name="Riley R."/>
            <person name="Haridas S."/>
            <person name="Wolfe K.H."/>
            <person name="Lopes M.R."/>
            <person name="Hittinger C.T."/>
            <person name="Goeker M."/>
            <person name="Salamov A.A."/>
            <person name="Wisecaver J.H."/>
            <person name="Long T.M."/>
            <person name="Calvey C.H."/>
            <person name="Aerts A.L."/>
            <person name="Barry K.W."/>
            <person name="Choi C."/>
            <person name="Clum A."/>
            <person name="Coughlan A.Y."/>
            <person name="Deshpande S."/>
            <person name="Douglass A.P."/>
            <person name="Hanson S.J."/>
            <person name="Klenk H.-P."/>
            <person name="LaButti K.M."/>
            <person name="Lapidus A."/>
            <person name="Lindquist E.A."/>
            <person name="Lipzen A.M."/>
            <person name="Meier-Kolthoff J.P."/>
            <person name="Ohm R.A."/>
            <person name="Otillar R.P."/>
            <person name="Pangilinan J.L."/>
            <person name="Peng Y."/>
            <person name="Rokas A."/>
            <person name="Rosa C.A."/>
            <person name="Scheuner C."/>
            <person name="Sibirny A.A."/>
            <person name="Slot J.C."/>
            <person name="Stielow J.B."/>
            <person name="Sun H."/>
            <person name="Kurtzman C.P."/>
            <person name="Blackwell M."/>
            <person name="Grigoriev I.V."/>
            <person name="Jeffries T.W."/>
        </authorList>
    </citation>
    <scope>NUCLEOTIDE SEQUENCE [LARGE SCALE GENOMIC DNA]</scope>
    <source>
        <strain evidence="1 2">NRRL Y-11557</strain>
    </source>
</reference>
<evidence type="ECO:0000313" key="1">
    <source>
        <dbReference type="EMBL" id="ODQ74733.1"/>
    </source>
</evidence>
<evidence type="ECO:0000313" key="2">
    <source>
        <dbReference type="Proteomes" id="UP000094385"/>
    </source>
</evidence>
<name>A0A1E3QAK5_LIPST</name>
<dbReference type="AlphaFoldDB" id="A0A1E3QAK5"/>
<dbReference type="Proteomes" id="UP000094385">
    <property type="component" value="Unassembled WGS sequence"/>
</dbReference>
<dbReference type="OrthoDB" id="5421179at2759"/>
<dbReference type="EMBL" id="KV454291">
    <property type="protein sequence ID" value="ODQ74733.1"/>
    <property type="molecule type" value="Genomic_DNA"/>
</dbReference>
<keyword evidence="2" id="KW-1185">Reference proteome</keyword>
<proteinExistence type="predicted"/>